<protein>
    <submittedName>
        <fullName evidence="2">Uncharacterized protein</fullName>
    </submittedName>
</protein>
<evidence type="ECO:0000313" key="3">
    <source>
        <dbReference type="Proteomes" id="UP000289152"/>
    </source>
</evidence>
<feature type="compositionally biased region" description="Polar residues" evidence="1">
    <location>
        <begin position="188"/>
        <end position="204"/>
    </location>
</feature>
<dbReference type="AlphaFoldDB" id="A0A4Q1BI57"/>
<evidence type="ECO:0000256" key="1">
    <source>
        <dbReference type="SAM" id="MobiDB-lite"/>
    </source>
</evidence>
<feature type="compositionally biased region" description="Polar residues" evidence="1">
    <location>
        <begin position="32"/>
        <end position="51"/>
    </location>
</feature>
<sequence length="331" mass="37012">MTKLPDQMPGAFPNPEGGWQTWTEKDWEAWSDSHNPSEEGSTADSFHTAEQGSEGEKHFHHGQRLPPHTWPAEGIEGTWNPEQLGHPDIHEMYENVGGEQIPWYPHPDWTSVQPVEKQEAIEARPEKVDPWWDWWNQYAAKDPQQGRQQQYPEPEAGRGPQDQAHSYPYGGYQHPQPPPISYQYSYQNTQQAPMQPSNPQQIPSGGSMDPLQLLLINQMMMQQMAQQQQQMYAAQMAQLAGNHGGCSGPAGSVNVQTCQQGPGGRMVRRVIKAPPPPPLAVMTVTETPSGDNWHEATVLLCVLVVVAVYLLSSRKPEKGPDPRKTIVNNLG</sequence>
<dbReference type="EMBL" id="SDIL01000072">
    <property type="protein sequence ID" value="RXK37302.1"/>
    <property type="molecule type" value="Genomic_DNA"/>
</dbReference>
<name>A0A4Q1BI57_TREME</name>
<dbReference type="Proteomes" id="UP000289152">
    <property type="component" value="Unassembled WGS sequence"/>
</dbReference>
<accession>A0A4Q1BI57</accession>
<reference evidence="2 3" key="1">
    <citation type="submission" date="2016-06" db="EMBL/GenBank/DDBJ databases">
        <title>Evolution of pathogenesis and genome organization in the Tremellales.</title>
        <authorList>
            <person name="Cuomo C."/>
            <person name="Litvintseva A."/>
            <person name="Heitman J."/>
            <person name="Chen Y."/>
            <person name="Sun S."/>
            <person name="Springer D."/>
            <person name="Dromer F."/>
            <person name="Young S."/>
            <person name="Zeng Q."/>
            <person name="Chapman S."/>
            <person name="Gujja S."/>
            <person name="Saif S."/>
            <person name="Birren B."/>
        </authorList>
    </citation>
    <scope>NUCLEOTIDE SEQUENCE [LARGE SCALE GENOMIC DNA]</scope>
    <source>
        <strain evidence="2 3">ATCC 28783</strain>
    </source>
</reference>
<proteinExistence type="predicted"/>
<gene>
    <name evidence="2" type="ORF">M231_05444</name>
</gene>
<comment type="caution">
    <text evidence="2">The sequence shown here is derived from an EMBL/GenBank/DDBJ whole genome shotgun (WGS) entry which is preliminary data.</text>
</comment>
<feature type="region of interest" description="Disordered" evidence="1">
    <location>
        <begin position="1"/>
        <end position="86"/>
    </location>
</feature>
<keyword evidence="3" id="KW-1185">Reference proteome</keyword>
<dbReference type="InParanoid" id="A0A4Q1BI57"/>
<organism evidence="2 3">
    <name type="scientific">Tremella mesenterica</name>
    <name type="common">Jelly fungus</name>
    <dbReference type="NCBI Taxonomy" id="5217"/>
    <lineage>
        <taxon>Eukaryota</taxon>
        <taxon>Fungi</taxon>
        <taxon>Dikarya</taxon>
        <taxon>Basidiomycota</taxon>
        <taxon>Agaricomycotina</taxon>
        <taxon>Tremellomycetes</taxon>
        <taxon>Tremellales</taxon>
        <taxon>Tremellaceae</taxon>
        <taxon>Tremella</taxon>
    </lineage>
</organism>
<evidence type="ECO:0000313" key="2">
    <source>
        <dbReference type="EMBL" id="RXK37302.1"/>
    </source>
</evidence>
<feature type="region of interest" description="Disordered" evidence="1">
    <location>
        <begin position="142"/>
        <end position="205"/>
    </location>
</feature>